<dbReference type="SUPFAM" id="SSF47473">
    <property type="entry name" value="EF-hand"/>
    <property type="match status" value="1"/>
</dbReference>
<evidence type="ECO:0000313" key="4">
    <source>
        <dbReference type="EMBL" id="PSC73726.1"/>
    </source>
</evidence>
<feature type="compositionally biased region" description="Low complexity" evidence="2">
    <location>
        <begin position="275"/>
        <end position="287"/>
    </location>
</feature>
<dbReference type="InterPro" id="IPR011992">
    <property type="entry name" value="EF-hand-dom_pair"/>
</dbReference>
<dbReference type="InterPro" id="IPR007736">
    <property type="entry name" value="Caleosin-related"/>
</dbReference>
<comment type="caution">
    <text evidence="4">The sequence shown here is derived from an EMBL/GenBank/DDBJ whole genome shotgun (WGS) entry which is preliminary data.</text>
</comment>
<dbReference type="EMBL" id="LHPF02000006">
    <property type="protein sequence ID" value="PSC73726.1"/>
    <property type="molecule type" value="Genomic_DNA"/>
</dbReference>
<dbReference type="InterPro" id="IPR002048">
    <property type="entry name" value="EF_hand_dom"/>
</dbReference>
<protein>
    <submittedName>
        <fullName evidence="4">Caleosin CLO3-2 isoform A</fullName>
    </submittedName>
</protein>
<evidence type="ECO:0000256" key="1">
    <source>
        <dbReference type="ARBA" id="ARBA00006765"/>
    </source>
</evidence>
<reference evidence="4 5" key="1">
    <citation type="journal article" date="2018" name="Plant J.">
        <title>Genome sequences of Chlorella sorokiniana UTEX 1602 and Micractinium conductrix SAG 241.80: implications to maltose excretion by a green alga.</title>
        <authorList>
            <person name="Arriola M.B."/>
            <person name="Velmurugan N."/>
            <person name="Zhang Y."/>
            <person name="Plunkett M.H."/>
            <person name="Hondzo H."/>
            <person name="Barney B.M."/>
        </authorList>
    </citation>
    <scope>NUCLEOTIDE SEQUENCE [LARGE SCALE GENOMIC DNA]</scope>
    <source>
        <strain evidence="4 5">SAG 241.80</strain>
    </source>
</reference>
<dbReference type="STRING" id="554055.A0A2P6VI04"/>
<evidence type="ECO:0000313" key="5">
    <source>
        <dbReference type="Proteomes" id="UP000239649"/>
    </source>
</evidence>
<feature type="region of interest" description="Disordered" evidence="2">
    <location>
        <begin position="267"/>
        <end position="287"/>
    </location>
</feature>
<evidence type="ECO:0000259" key="3">
    <source>
        <dbReference type="PROSITE" id="PS50222"/>
    </source>
</evidence>
<evidence type="ECO:0000256" key="2">
    <source>
        <dbReference type="SAM" id="MobiDB-lite"/>
    </source>
</evidence>
<dbReference type="GO" id="GO:0004497">
    <property type="term" value="F:monooxygenase activity"/>
    <property type="evidence" value="ECO:0007669"/>
    <property type="project" value="TreeGrafter"/>
</dbReference>
<sequence>MQADAPAAPSGGRSDDRVVTSIDAAPMTHLHPVPDLADRIYNPGLPRANITCDAEHPAGTYSPPAAMTVMQQHIAFWDRDNDGMLWPSDTYVGFRKLGFNVFLSAIAVPIIHGTFSWWTQNSWLPDPAFRIRMGNIHRGKHGSDSETYDTEGRFVPQKFEELFSKYDKGNKGGLSFQDVQDMVRGNRNIMDPTGWIAGWLEWNVSYYMAAKASTPGVVFIRARTQDTPRGRLLLKDDVRRIIDGTIFYAVAREVEAGRLRMRQLQGGMEPRKPVAATPAGAAARKID</sequence>
<organism evidence="4 5">
    <name type="scientific">Micractinium conductrix</name>
    <dbReference type="NCBI Taxonomy" id="554055"/>
    <lineage>
        <taxon>Eukaryota</taxon>
        <taxon>Viridiplantae</taxon>
        <taxon>Chlorophyta</taxon>
        <taxon>core chlorophytes</taxon>
        <taxon>Trebouxiophyceae</taxon>
        <taxon>Chlorellales</taxon>
        <taxon>Chlorellaceae</taxon>
        <taxon>Chlorella clade</taxon>
        <taxon>Micractinium</taxon>
    </lineage>
</organism>
<dbReference type="PANTHER" id="PTHR31495:SF0">
    <property type="entry name" value="BINDING PROTEIN CALEOSIN, PUTATIVE (AFU_ORTHOLOGUE AFUA_5G13750)-RELATED"/>
    <property type="match status" value="1"/>
</dbReference>
<comment type="similarity">
    <text evidence="1">Belongs to the caleosin family.</text>
</comment>
<gene>
    <name evidence="4" type="ORF">C2E20_3067</name>
</gene>
<dbReference type="Proteomes" id="UP000239649">
    <property type="component" value="Unassembled WGS sequence"/>
</dbReference>
<dbReference type="AlphaFoldDB" id="A0A2P6VI04"/>
<dbReference type="OrthoDB" id="640742at2759"/>
<feature type="domain" description="EF-hand" evidence="3">
    <location>
        <begin position="154"/>
        <end position="189"/>
    </location>
</feature>
<accession>A0A2P6VI04</accession>
<dbReference type="PROSITE" id="PS50222">
    <property type="entry name" value="EF_HAND_2"/>
    <property type="match status" value="1"/>
</dbReference>
<proteinExistence type="inferred from homology"/>
<dbReference type="Pfam" id="PF05042">
    <property type="entry name" value="Caleosin"/>
    <property type="match status" value="1"/>
</dbReference>
<name>A0A2P6VI04_9CHLO</name>
<dbReference type="GO" id="GO:0005509">
    <property type="term" value="F:calcium ion binding"/>
    <property type="evidence" value="ECO:0007669"/>
    <property type="project" value="InterPro"/>
</dbReference>
<keyword evidence="5" id="KW-1185">Reference proteome</keyword>
<dbReference type="PANTHER" id="PTHR31495">
    <property type="entry name" value="PEROXYGENASE 3-RELATED"/>
    <property type="match status" value="1"/>
</dbReference>